<evidence type="ECO:0000313" key="10">
    <source>
        <dbReference type="EMBL" id="RJX42723.1"/>
    </source>
</evidence>
<dbReference type="SMART" id="SM00387">
    <property type="entry name" value="HATPase_c"/>
    <property type="match status" value="1"/>
</dbReference>
<dbReference type="InterPro" id="IPR035965">
    <property type="entry name" value="PAS-like_dom_sf"/>
</dbReference>
<dbReference type="InterPro" id="IPR036097">
    <property type="entry name" value="HisK_dim/P_sf"/>
</dbReference>
<dbReference type="InterPro" id="IPR013656">
    <property type="entry name" value="PAS_4"/>
</dbReference>
<protein>
    <recommendedName>
        <fullName evidence="2">histidine kinase</fullName>
        <ecNumber evidence="2">2.7.13.3</ecNumber>
    </recommendedName>
</protein>
<dbReference type="PANTHER" id="PTHR43711">
    <property type="entry name" value="TWO-COMPONENT HISTIDINE KINASE"/>
    <property type="match status" value="1"/>
</dbReference>
<dbReference type="InterPro" id="IPR036890">
    <property type="entry name" value="HATPase_C_sf"/>
</dbReference>
<dbReference type="SMART" id="SM00388">
    <property type="entry name" value="HisKA"/>
    <property type="match status" value="1"/>
</dbReference>
<evidence type="ECO:0000256" key="4">
    <source>
        <dbReference type="ARBA" id="ARBA00022679"/>
    </source>
</evidence>
<dbReference type="PANTHER" id="PTHR43711:SF1">
    <property type="entry name" value="HISTIDINE KINASE 1"/>
    <property type="match status" value="1"/>
</dbReference>
<dbReference type="InterPro" id="IPR003661">
    <property type="entry name" value="HisK_dim/P_dom"/>
</dbReference>
<dbReference type="CDD" id="cd00075">
    <property type="entry name" value="HATPase"/>
    <property type="match status" value="1"/>
</dbReference>
<dbReference type="Gene3D" id="3.30.450.20">
    <property type="entry name" value="PAS domain"/>
    <property type="match status" value="1"/>
</dbReference>
<dbReference type="Pfam" id="PF00512">
    <property type="entry name" value="HisKA"/>
    <property type="match status" value="1"/>
</dbReference>
<proteinExistence type="predicted"/>
<dbReference type="Gene3D" id="3.30.565.10">
    <property type="entry name" value="Histidine kinase-like ATPase, C-terminal domain"/>
    <property type="match status" value="1"/>
</dbReference>
<evidence type="ECO:0000256" key="1">
    <source>
        <dbReference type="ARBA" id="ARBA00000085"/>
    </source>
</evidence>
<name>A0A3A6PQF2_9EURY</name>
<keyword evidence="11" id="KW-1185">Reference proteome</keyword>
<dbReference type="Gene3D" id="1.10.287.130">
    <property type="match status" value="1"/>
</dbReference>
<keyword evidence="4" id="KW-0808">Transferase</keyword>
<dbReference type="CDD" id="cd00082">
    <property type="entry name" value="HisKA"/>
    <property type="match status" value="1"/>
</dbReference>
<dbReference type="AlphaFoldDB" id="A0A3A6PQF2"/>
<sequence length="496" mass="53763">MVMPAAIRVLYISGSTPGSKSPPLADRDGFDVRTTDSVAEGRAQLSTTPTDCIVVGPTAVSGSDGTELRGLWNDAPECPCLLAPPPRDPPVVGEGTAGGAPTSDVNHDHTTTLANRIRTAVDTPPTTDTTDATISSHQTARACDQHRETTDIDTASDNEPAYRSLIEDGLAISSVGTFVLDSDFSVVWLNDGIEDYFGIDRADVLGRDKRRLINDRLKHIFAEPERFAETVCATYNDNTYVEQFTCHVVGDDSRTDRWLEHSSYPIPDGPYAGGRIEHYVDITDHRETQQQLEAQNERLAEFASIASHDLRNPLHVIGSSLELAAETGESEHFERAERAVDRMAQLIDDLLVLATQGEGIDDVEVVTLETVARECWTTLSTATATLHVETARTLTADRSRLRQLLDNLFRNSVDHADGEVTITVGDCAGGFFVADNGPGVPVDDRETIFERGYTTSREGTGLGLYIVNEIAAAHGWDVAVADSKTGGVRIEITGVE</sequence>
<keyword evidence="6" id="KW-0902">Two-component regulatory system</keyword>
<dbReference type="EMBL" id="QKNY01000013">
    <property type="protein sequence ID" value="RJX42723.1"/>
    <property type="molecule type" value="Genomic_DNA"/>
</dbReference>
<dbReference type="PROSITE" id="PS50109">
    <property type="entry name" value="HIS_KIN"/>
    <property type="match status" value="1"/>
</dbReference>
<organism evidence="10 11">
    <name type="scientific">Halonotius aquaticus</name>
    <dbReference type="NCBI Taxonomy" id="2216978"/>
    <lineage>
        <taxon>Archaea</taxon>
        <taxon>Methanobacteriati</taxon>
        <taxon>Methanobacteriota</taxon>
        <taxon>Stenosarchaea group</taxon>
        <taxon>Halobacteria</taxon>
        <taxon>Halobacteriales</taxon>
        <taxon>Haloferacaceae</taxon>
        <taxon>Halonotius</taxon>
    </lineage>
</organism>
<evidence type="ECO:0000256" key="7">
    <source>
        <dbReference type="SAM" id="MobiDB-lite"/>
    </source>
</evidence>
<evidence type="ECO:0000256" key="3">
    <source>
        <dbReference type="ARBA" id="ARBA00022553"/>
    </source>
</evidence>
<dbReference type="InterPro" id="IPR000014">
    <property type="entry name" value="PAS"/>
</dbReference>
<evidence type="ECO:0000256" key="5">
    <source>
        <dbReference type="ARBA" id="ARBA00022777"/>
    </source>
</evidence>
<accession>A0A3A6PQF2</accession>
<feature type="compositionally biased region" description="Low complexity" evidence="7">
    <location>
        <begin position="121"/>
        <end position="133"/>
    </location>
</feature>
<evidence type="ECO:0000313" key="11">
    <source>
        <dbReference type="Proteomes" id="UP000276588"/>
    </source>
</evidence>
<dbReference type="InterPro" id="IPR050736">
    <property type="entry name" value="Sensor_HK_Regulatory"/>
</dbReference>
<feature type="region of interest" description="Disordered" evidence="7">
    <location>
        <begin position="121"/>
        <end position="149"/>
    </location>
</feature>
<feature type="domain" description="Histidine kinase" evidence="8">
    <location>
        <begin position="305"/>
        <end position="496"/>
    </location>
</feature>
<dbReference type="GO" id="GO:0000155">
    <property type="term" value="F:phosphorelay sensor kinase activity"/>
    <property type="evidence" value="ECO:0007669"/>
    <property type="project" value="InterPro"/>
</dbReference>
<dbReference type="InterPro" id="IPR003594">
    <property type="entry name" value="HATPase_dom"/>
</dbReference>
<dbReference type="Proteomes" id="UP000276588">
    <property type="component" value="Unassembled WGS sequence"/>
</dbReference>
<dbReference type="PROSITE" id="PS50112">
    <property type="entry name" value="PAS"/>
    <property type="match status" value="1"/>
</dbReference>
<evidence type="ECO:0000256" key="2">
    <source>
        <dbReference type="ARBA" id="ARBA00012438"/>
    </source>
</evidence>
<dbReference type="Pfam" id="PF08448">
    <property type="entry name" value="PAS_4"/>
    <property type="match status" value="1"/>
</dbReference>
<dbReference type="InterPro" id="IPR005467">
    <property type="entry name" value="His_kinase_dom"/>
</dbReference>
<dbReference type="InterPro" id="IPR004358">
    <property type="entry name" value="Sig_transdc_His_kin-like_C"/>
</dbReference>
<dbReference type="Pfam" id="PF02518">
    <property type="entry name" value="HATPase_c"/>
    <property type="match status" value="1"/>
</dbReference>
<comment type="caution">
    <text evidence="10">The sequence shown here is derived from an EMBL/GenBank/DDBJ whole genome shotgun (WGS) entry which is preliminary data.</text>
</comment>
<dbReference type="SUPFAM" id="SSF55785">
    <property type="entry name" value="PYP-like sensor domain (PAS domain)"/>
    <property type="match status" value="1"/>
</dbReference>
<dbReference type="PRINTS" id="PR00344">
    <property type="entry name" value="BCTRLSENSOR"/>
</dbReference>
<comment type="catalytic activity">
    <reaction evidence="1">
        <text>ATP + protein L-histidine = ADP + protein N-phospho-L-histidine.</text>
        <dbReference type="EC" id="2.7.13.3"/>
    </reaction>
</comment>
<dbReference type="SUPFAM" id="SSF55874">
    <property type="entry name" value="ATPase domain of HSP90 chaperone/DNA topoisomerase II/histidine kinase"/>
    <property type="match status" value="1"/>
</dbReference>
<feature type="domain" description="PAS" evidence="9">
    <location>
        <begin position="158"/>
        <end position="207"/>
    </location>
</feature>
<reference evidence="10 11" key="1">
    <citation type="submission" date="2018-06" db="EMBL/GenBank/DDBJ databases">
        <title>Halonotius sp. F13-13 a new haloarchaeeon isolated from a solar saltern from Isla Cristina, Huelva, Spain.</title>
        <authorList>
            <person name="Duran-Viseras A."/>
            <person name="Sanchez-Porro C."/>
            <person name="Ventosa A."/>
        </authorList>
    </citation>
    <scope>NUCLEOTIDE SEQUENCE [LARGE SCALE GENOMIC DNA]</scope>
    <source>
        <strain evidence="10 11">F13-13</strain>
    </source>
</reference>
<evidence type="ECO:0000259" key="8">
    <source>
        <dbReference type="PROSITE" id="PS50109"/>
    </source>
</evidence>
<evidence type="ECO:0000256" key="6">
    <source>
        <dbReference type="ARBA" id="ARBA00023012"/>
    </source>
</evidence>
<keyword evidence="5" id="KW-0418">Kinase</keyword>
<dbReference type="EC" id="2.7.13.3" evidence="2"/>
<dbReference type="SUPFAM" id="SSF47384">
    <property type="entry name" value="Homodimeric domain of signal transducing histidine kinase"/>
    <property type="match status" value="1"/>
</dbReference>
<evidence type="ECO:0000259" key="9">
    <source>
        <dbReference type="PROSITE" id="PS50112"/>
    </source>
</evidence>
<gene>
    <name evidence="10" type="ORF">DM826_08495</name>
</gene>
<keyword evidence="3" id="KW-0597">Phosphoprotein</keyword>